<dbReference type="InterPro" id="IPR036397">
    <property type="entry name" value="RNaseH_sf"/>
</dbReference>
<accession>A0AAV2DFX1</accession>
<dbReference type="EMBL" id="OZ034815">
    <property type="protein sequence ID" value="CAL1372317.1"/>
    <property type="molecule type" value="Genomic_DNA"/>
</dbReference>
<dbReference type="PANTHER" id="PTHR47723">
    <property type="entry name" value="OS05G0353850 PROTEIN"/>
    <property type="match status" value="1"/>
</dbReference>
<protein>
    <recommendedName>
        <fullName evidence="1">RNase H type-1 domain-containing protein</fullName>
    </recommendedName>
</protein>
<dbReference type="SUPFAM" id="SSF53098">
    <property type="entry name" value="Ribonuclease H-like"/>
    <property type="match status" value="1"/>
</dbReference>
<dbReference type="GO" id="GO:0004523">
    <property type="term" value="F:RNA-DNA hybrid ribonuclease activity"/>
    <property type="evidence" value="ECO:0007669"/>
    <property type="project" value="InterPro"/>
</dbReference>
<evidence type="ECO:0000313" key="2">
    <source>
        <dbReference type="EMBL" id="CAL1372317.1"/>
    </source>
</evidence>
<dbReference type="Proteomes" id="UP001497516">
    <property type="component" value="Chromosome 2"/>
</dbReference>
<dbReference type="GO" id="GO:0003676">
    <property type="term" value="F:nucleic acid binding"/>
    <property type="evidence" value="ECO:0007669"/>
    <property type="project" value="InterPro"/>
</dbReference>
<keyword evidence="3" id="KW-1185">Reference proteome</keyword>
<reference evidence="2 3" key="1">
    <citation type="submission" date="2024-04" db="EMBL/GenBank/DDBJ databases">
        <authorList>
            <person name="Fracassetti M."/>
        </authorList>
    </citation>
    <scope>NUCLEOTIDE SEQUENCE [LARGE SCALE GENOMIC DNA]</scope>
</reference>
<evidence type="ECO:0000313" key="3">
    <source>
        <dbReference type="Proteomes" id="UP001497516"/>
    </source>
</evidence>
<organism evidence="2 3">
    <name type="scientific">Linum trigynum</name>
    <dbReference type="NCBI Taxonomy" id="586398"/>
    <lineage>
        <taxon>Eukaryota</taxon>
        <taxon>Viridiplantae</taxon>
        <taxon>Streptophyta</taxon>
        <taxon>Embryophyta</taxon>
        <taxon>Tracheophyta</taxon>
        <taxon>Spermatophyta</taxon>
        <taxon>Magnoliopsida</taxon>
        <taxon>eudicotyledons</taxon>
        <taxon>Gunneridae</taxon>
        <taxon>Pentapetalae</taxon>
        <taxon>rosids</taxon>
        <taxon>fabids</taxon>
        <taxon>Malpighiales</taxon>
        <taxon>Linaceae</taxon>
        <taxon>Linum</taxon>
    </lineage>
</organism>
<dbReference type="PANTHER" id="PTHR47723:SF24">
    <property type="entry name" value="RNASE H TYPE-1 DOMAIN-CONTAINING PROTEIN"/>
    <property type="match status" value="1"/>
</dbReference>
<gene>
    <name evidence="2" type="ORF">LTRI10_LOCUS14333</name>
</gene>
<dbReference type="InterPro" id="IPR002156">
    <property type="entry name" value="RNaseH_domain"/>
</dbReference>
<name>A0AAV2DFX1_9ROSI</name>
<sequence length="131" mass="14532">MATCGITVANSHGQVYDSNVERFFCSNSMQAEAYAILNGVTLTAREQRSACVKSDCQILVNALKLVPAQWPWQCRALLARVSTILVSALWVKVMFVPKRHNLLADWVAHNARLGALPRDWIIVADLLSPLL</sequence>
<dbReference type="InterPro" id="IPR053151">
    <property type="entry name" value="RNase_H-like"/>
</dbReference>
<feature type="domain" description="RNase H type-1" evidence="1">
    <location>
        <begin position="2"/>
        <end position="111"/>
    </location>
</feature>
<dbReference type="InterPro" id="IPR012337">
    <property type="entry name" value="RNaseH-like_sf"/>
</dbReference>
<proteinExistence type="predicted"/>
<evidence type="ECO:0000259" key="1">
    <source>
        <dbReference type="Pfam" id="PF13456"/>
    </source>
</evidence>
<dbReference type="Pfam" id="PF13456">
    <property type="entry name" value="RVT_3"/>
    <property type="match status" value="1"/>
</dbReference>
<dbReference type="Gene3D" id="3.30.420.10">
    <property type="entry name" value="Ribonuclease H-like superfamily/Ribonuclease H"/>
    <property type="match status" value="1"/>
</dbReference>
<dbReference type="AlphaFoldDB" id="A0AAV2DFX1"/>